<evidence type="ECO:0000313" key="2">
    <source>
        <dbReference type="Proteomes" id="UP000078354"/>
    </source>
</evidence>
<sequence>MVSEFARFGRYSMRLEISRRGAHQALVGTEFMSDQAWIGQRAASDRHINTLMPDIDNGVGQGQIYLQVRIEPHKDFATCTSELAFSG</sequence>
<reference evidence="1 2" key="1">
    <citation type="journal article" date="2018" name="Syst. Appl. Microbiol.">
        <title>Pseudomonas silesiensis sp. nov. strain A3T isolated from a biological pesticide sewage treatment plant and analysis of the complete genome sequence.</title>
        <authorList>
            <person name="Kaminski M.A."/>
            <person name="Furmanczyk E.M."/>
            <person name="Sobczak A."/>
            <person name="Dziembowski A."/>
            <person name="Lipinski L."/>
        </authorList>
    </citation>
    <scope>NUCLEOTIDE SEQUENCE [LARGE SCALE GENOMIC DNA]</scope>
    <source>
        <strain evidence="1 2">A3</strain>
    </source>
</reference>
<protein>
    <submittedName>
        <fullName evidence="1">Uncharacterized protein</fullName>
    </submittedName>
</protein>
<dbReference type="KEGG" id="psil:PMA3_17810"/>
<dbReference type="Proteomes" id="UP000078354">
    <property type="component" value="Chromosome"/>
</dbReference>
<accession>A0A191YVV6</accession>
<proteinExistence type="predicted"/>
<keyword evidence="2" id="KW-1185">Reference proteome</keyword>
<evidence type="ECO:0000313" key="1">
    <source>
        <dbReference type="EMBL" id="ANJ56903.1"/>
    </source>
</evidence>
<name>A0A191YVV6_9PSED</name>
<dbReference type="EMBL" id="CP014870">
    <property type="protein sequence ID" value="ANJ56903.1"/>
    <property type="molecule type" value="Genomic_DNA"/>
</dbReference>
<gene>
    <name evidence="1" type="ORF">PMA3_17810</name>
</gene>
<dbReference type="AlphaFoldDB" id="A0A191YVV6"/>
<organism evidence="1 2">
    <name type="scientific">Pseudomonas silesiensis</name>
    <dbReference type="NCBI Taxonomy" id="1853130"/>
    <lineage>
        <taxon>Bacteria</taxon>
        <taxon>Pseudomonadati</taxon>
        <taxon>Pseudomonadota</taxon>
        <taxon>Gammaproteobacteria</taxon>
        <taxon>Pseudomonadales</taxon>
        <taxon>Pseudomonadaceae</taxon>
        <taxon>Pseudomonas</taxon>
    </lineage>
</organism>